<feature type="transmembrane region" description="Helical" evidence="5">
    <location>
        <begin position="112"/>
        <end position="129"/>
    </location>
</feature>
<evidence type="ECO:0000256" key="1">
    <source>
        <dbReference type="ARBA" id="ARBA00022714"/>
    </source>
</evidence>
<dbReference type="PROSITE" id="PS51296">
    <property type="entry name" value="RIESKE"/>
    <property type="match status" value="1"/>
</dbReference>
<dbReference type="Gene3D" id="2.102.10.10">
    <property type="entry name" value="Rieske [2Fe-2S] iron-sulphur domain"/>
    <property type="match status" value="1"/>
</dbReference>
<feature type="transmembrane region" description="Helical" evidence="5">
    <location>
        <begin position="141"/>
        <end position="165"/>
    </location>
</feature>
<dbReference type="PANTHER" id="PTHR21496:SF23">
    <property type="entry name" value="3-PHENYLPROPIONATE_CINNAMIC ACID DIOXYGENASE FERREDOXIN SUBUNIT"/>
    <property type="match status" value="1"/>
</dbReference>
<dbReference type="Pfam" id="PF00355">
    <property type="entry name" value="Rieske"/>
    <property type="match status" value="1"/>
</dbReference>
<proteinExistence type="predicted"/>
<organism evidence="7 8">
    <name type="scientific">Arthrobacter agilis</name>
    <dbReference type="NCBI Taxonomy" id="37921"/>
    <lineage>
        <taxon>Bacteria</taxon>
        <taxon>Bacillati</taxon>
        <taxon>Actinomycetota</taxon>
        <taxon>Actinomycetes</taxon>
        <taxon>Micrococcales</taxon>
        <taxon>Micrococcaceae</taxon>
        <taxon>Arthrobacter</taxon>
    </lineage>
</organism>
<evidence type="ECO:0000256" key="5">
    <source>
        <dbReference type="SAM" id="Phobius"/>
    </source>
</evidence>
<dbReference type="PANTHER" id="PTHR21496">
    <property type="entry name" value="FERREDOXIN-RELATED"/>
    <property type="match status" value="1"/>
</dbReference>
<evidence type="ECO:0000313" key="7">
    <source>
        <dbReference type="EMBL" id="AUZ89431.1"/>
    </source>
</evidence>
<protein>
    <submittedName>
        <fullName evidence="7">Iron-sulfur protein</fullName>
    </submittedName>
</protein>
<keyword evidence="4" id="KW-0411">Iron-sulfur</keyword>
<keyword evidence="5" id="KW-1133">Transmembrane helix</keyword>
<dbReference type="CDD" id="cd03467">
    <property type="entry name" value="Rieske"/>
    <property type="match status" value="1"/>
</dbReference>
<sequence length="285" mass="30241">MNIVYGILDGLEHATSLDRIADPLAAAVSKAVRPRRIRNLLSGTAIGHHLHPMLVVIPSGAWSMASFLDLAGGRSSRRAADLLVTVGILTAVPTAATGLHDWSDTQEKERRVGIVHAAGNSLALTLYTASAVARAKDRRGLGVLLGLGGLGSMLLSAFLGGHLSYASGVNVNRTAWHEAPKDWTRVASDADVVEGGRHTVEANGVPILLLRHGGKLTAMDSVCNHLGGPLEEGTIEDGCITCPWHQSMFRLDDGKNYRGPAAVPQPVYETRVTTDGYIELRQPAS</sequence>
<reference evidence="7 8" key="1">
    <citation type="submission" date="2017-11" db="EMBL/GenBank/DDBJ databases">
        <title>Draft genome of Arthrobacter agilis strain UMCV2, a plant growth-promoting rhizobacterium and biocontrol capacity of phytopathogenic fungi.</title>
        <authorList>
            <person name="Martinez-Camara R."/>
            <person name="Santoyo G."/>
            <person name="Moreno-Hagelsieb G."/>
            <person name="Valencia-Cantero E."/>
        </authorList>
    </citation>
    <scope>NUCLEOTIDE SEQUENCE [LARGE SCALE GENOMIC DNA]</scope>
    <source>
        <strain evidence="7 8">UMCV2</strain>
    </source>
</reference>
<dbReference type="InterPro" id="IPR017941">
    <property type="entry name" value="Rieske_2Fe-2S"/>
</dbReference>
<keyword evidence="1" id="KW-0001">2Fe-2S</keyword>
<dbReference type="GO" id="GO:0051537">
    <property type="term" value="F:2 iron, 2 sulfur cluster binding"/>
    <property type="evidence" value="ECO:0007669"/>
    <property type="project" value="UniProtKB-KW"/>
</dbReference>
<keyword evidence="3" id="KW-0408">Iron</keyword>
<evidence type="ECO:0000256" key="2">
    <source>
        <dbReference type="ARBA" id="ARBA00022723"/>
    </source>
</evidence>
<dbReference type="InterPro" id="IPR036922">
    <property type="entry name" value="Rieske_2Fe-2S_sf"/>
</dbReference>
<dbReference type="AlphaFoldDB" id="A0A2L0UJJ8"/>
<evidence type="ECO:0000313" key="8">
    <source>
        <dbReference type="Proteomes" id="UP000239187"/>
    </source>
</evidence>
<feature type="transmembrane region" description="Helical" evidence="5">
    <location>
        <begin position="82"/>
        <end position="100"/>
    </location>
</feature>
<evidence type="ECO:0000256" key="3">
    <source>
        <dbReference type="ARBA" id="ARBA00023004"/>
    </source>
</evidence>
<dbReference type="Pfam" id="PF09990">
    <property type="entry name" value="DUF2231"/>
    <property type="match status" value="1"/>
</dbReference>
<dbReference type="RefSeq" id="WP_133081780.1">
    <property type="nucleotide sequence ID" value="NZ_CP024915.1"/>
</dbReference>
<dbReference type="EMBL" id="CP024915">
    <property type="protein sequence ID" value="AUZ89431.1"/>
    <property type="molecule type" value="Genomic_DNA"/>
</dbReference>
<evidence type="ECO:0000259" key="6">
    <source>
        <dbReference type="PROSITE" id="PS51296"/>
    </source>
</evidence>
<dbReference type="Proteomes" id="UP000239187">
    <property type="component" value="Chromosome"/>
</dbReference>
<gene>
    <name evidence="7" type="ORF">CVO76_13850</name>
</gene>
<name>A0A2L0UJJ8_9MICC</name>
<dbReference type="SUPFAM" id="SSF50022">
    <property type="entry name" value="ISP domain"/>
    <property type="match status" value="1"/>
</dbReference>
<dbReference type="GO" id="GO:0004497">
    <property type="term" value="F:monooxygenase activity"/>
    <property type="evidence" value="ECO:0007669"/>
    <property type="project" value="UniProtKB-ARBA"/>
</dbReference>
<keyword evidence="5" id="KW-0472">Membrane</keyword>
<feature type="transmembrane region" description="Helical" evidence="5">
    <location>
        <begin position="50"/>
        <end position="70"/>
    </location>
</feature>
<accession>A0A2L0UJJ8</accession>
<dbReference type="GO" id="GO:0016705">
    <property type="term" value="F:oxidoreductase activity, acting on paired donors, with incorporation or reduction of molecular oxygen"/>
    <property type="evidence" value="ECO:0007669"/>
    <property type="project" value="UniProtKB-ARBA"/>
</dbReference>
<dbReference type="InterPro" id="IPR019251">
    <property type="entry name" value="DUF2231_TM"/>
</dbReference>
<keyword evidence="5" id="KW-0812">Transmembrane</keyword>
<dbReference type="GO" id="GO:0046872">
    <property type="term" value="F:metal ion binding"/>
    <property type="evidence" value="ECO:0007669"/>
    <property type="project" value="UniProtKB-KW"/>
</dbReference>
<feature type="domain" description="Rieske" evidence="6">
    <location>
        <begin position="184"/>
        <end position="279"/>
    </location>
</feature>
<keyword evidence="2" id="KW-0479">Metal-binding</keyword>
<evidence type="ECO:0000256" key="4">
    <source>
        <dbReference type="ARBA" id="ARBA00023014"/>
    </source>
</evidence>